<organism evidence="1 2">
    <name type="scientific">Aspergillus oryzae</name>
    <name type="common">Yellow koji mold</name>
    <dbReference type="NCBI Taxonomy" id="5062"/>
    <lineage>
        <taxon>Eukaryota</taxon>
        <taxon>Fungi</taxon>
        <taxon>Dikarya</taxon>
        <taxon>Ascomycota</taxon>
        <taxon>Pezizomycotina</taxon>
        <taxon>Eurotiomycetes</taxon>
        <taxon>Eurotiomycetidae</taxon>
        <taxon>Eurotiales</taxon>
        <taxon>Aspergillaceae</taxon>
        <taxon>Aspergillus</taxon>
        <taxon>Aspergillus subgen. Circumdati</taxon>
    </lineage>
</organism>
<dbReference type="EMBL" id="BSYA01000084">
    <property type="protein sequence ID" value="GMG31377.1"/>
    <property type="molecule type" value="Genomic_DNA"/>
</dbReference>
<proteinExistence type="predicted"/>
<accession>A0AAN4YPR5</accession>
<name>A0AAN4YPR5_ASPOZ</name>
<protein>
    <submittedName>
        <fullName evidence="1">Unnamed protein product</fullName>
    </submittedName>
</protein>
<gene>
    <name evidence="1" type="ORF">Aory04_000728100</name>
</gene>
<dbReference type="AlphaFoldDB" id="A0AAN4YPR5"/>
<sequence>MDLIFLYLYPLIFDYAYDGVRGSLESKLCLESPKSALCPIIRDSDLWHRQSIYRQSLSIGIVTWSVYISGLVGWQPQADESLTKGPLASAFSFYSEQYATIKTSTSL</sequence>
<comment type="caution">
    <text evidence="1">The sequence shown here is derived from an EMBL/GenBank/DDBJ whole genome shotgun (WGS) entry which is preliminary data.</text>
</comment>
<evidence type="ECO:0000313" key="2">
    <source>
        <dbReference type="Proteomes" id="UP001165205"/>
    </source>
</evidence>
<reference evidence="1" key="1">
    <citation type="submission" date="2023-04" db="EMBL/GenBank/DDBJ databases">
        <title>Aspergillus oryzae NBRC 4228.</title>
        <authorList>
            <person name="Ichikawa N."/>
            <person name="Sato H."/>
            <person name="Tonouchi N."/>
        </authorList>
    </citation>
    <scope>NUCLEOTIDE SEQUENCE</scope>
    <source>
        <strain evidence="1">NBRC 4228</strain>
    </source>
</reference>
<evidence type="ECO:0000313" key="1">
    <source>
        <dbReference type="EMBL" id="GMG31377.1"/>
    </source>
</evidence>
<dbReference type="Proteomes" id="UP001165205">
    <property type="component" value="Unassembled WGS sequence"/>
</dbReference>